<feature type="chain" id="PRO_5042867805" evidence="1">
    <location>
        <begin position="20"/>
        <end position="347"/>
    </location>
</feature>
<proteinExistence type="predicted"/>
<name>A0AAN7YP21_9PEZI</name>
<evidence type="ECO:0000256" key="1">
    <source>
        <dbReference type="SAM" id="SignalP"/>
    </source>
</evidence>
<feature type="signal peptide" evidence="1">
    <location>
        <begin position="1"/>
        <end position="19"/>
    </location>
</feature>
<evidence type="ECO:0000313" key="3">
    <source>
        <dbReference type="Proteomes" id="UP001310890"/>
    </source>
</evidence>
<protein>
    <submittedName>
        <fullName evidence="2">Uncharacterized protein</fullName>
    </submittedName>
</protein>
<comment type="caution">
    <text evidence="2">The sequence shown here is derived from an EMBL/GenBank/DDBJ whole genome shotgun (WGS) entry which is preliminary data.</text>
</comment>
<organism evidence="2 3">
    <name type="scientific">Meristemomyces frigidus</name>
    <dbReference type="NCBI Taxonomy" id="1508187"/>
    <lineage>
        <taxon>Eukaryota</taxon>
        <taxon>Fungi</taxon>
        <taxon>Dikarya</taxon>
        <taxon>Ascomycota</taxon>
        <taxon>Pezizomycotina</taxon>
        <taxon>Dothideomycetes</taxon>
        <taxon>Dothideomycetidae</taxon>
        <taxon>Mycosphaerellales</taxon>
        <taxon>Teratosphaeriaceae</taxon>
        <taxon>Meristemomyces</taxon>
    </lineage>
</organism>
<reference evidence="2" key="1">
    <citation type="submission" date="2023-08" db="EMBL/GenBank/DDBJ databases">
        <title>Black Yeasts Isolated from many extreme environments.</title>
        <authorList>
            <person name="Coleine C."/>
            <person name="Stajich J.E."/>
            <person name="Selbmann L."/>
        </authorList>
    </citation>
    <scope>NUCLEOTIDE SEQUENCE</scope>
    <source>
        <strain evidence="2">CCFEE 5401</strain>
    </source>
</reference>
<accession>A0AAN7YP21</accession>
<dbReference type="Proteomes" id="UP001310890">
    <property type="component" value="Unassembled WGS sequence"/>
</dbReference>
<keyword evidence="1" id="KW-0732">Signal</keyword>
<dbReference type="AlphaFoldDB" id="A0AAN7YP21"/>
<sequence>MALLRLCNVFAAIALVAEARRHAYQAVGLERHQAMELERRQYGGPAGIMGPPPEVSVRSTSSASLPVITYITPSPGASPIAITQQSQIVTTYGPQFTLCELPPIAFYPTTLAPSARPSIAPYHNYSISFPPGSGTCSTIYSATETMVCDTTLSDLTTTYPVTNCAQDITFSSQYGYTLVTPHPTLTGNTTNTTLIYPTGTGSITPGPSIETKTTYFIAPWQSLTAATPPTNVIRAICSAVPAPPQNGTVDECITEYEIWHTSLVTKTTTITSSLNISTVIQGPSGVVIWETVVANVTEAETTFSMTTTTELTQETHFTTTQRVPVSLSTAPTVFETLTLELASSTAT</sequence>
<dbReference type="EMBL" id="JAVRRL010000035">
    <property type="protein sequence ID" value="KAK5111925.1"/>
    <property type="molecule type" value="Genomic_DNA"/>
</dbReference>
<gene>
    <name evidence="2" type="ORF">LTR62_004657</name>
</gene>
<evidence type="ECO:0000313" key="2">
    <source>
        <dbReference type="EMBL" id="KAK5111925.1"/>
    </source>
</evidence>